<dbReference type="SUPFAM" id="SSF49899">
    <property type="entry name" value="Concanavalin A-like lectins/glucanases"/>
    <property type="match status" value="1"/>
</dbReference>
<dbReference type="InterPro" id="IPR013320">
    <property type="entry name" value="ConA-like_dom_sf"/>
</dbReference>
<accession>A0A1I3Q609</accession>
<dbReference type="InterPro" id="IPR012300">
    <property type="entry name" value="Pept_M6_InhA"/>
</dbReference>
<dbReference type="STRING" id="46223.SAMN05421852_10712"/>
<organism evidence="3 4">
    <name type="scientific">Thermoflavimicrobium dichotomicum</name>
    <dbReference type="NCBI Taxonomy" id="46223"/>
    <lineage>
        <taxon>Bacteria</taxon>
        <taxon>Bacillati</taxon>
        <taxon>Bacillota</taxon>
        <taxon>Bacilli</taxon>
        <taxon>Bacillales</taxon>
        <taxon>Thermoactinomycetaceae</taxon>
        <taxon>Thermoflavimicrobium</taxon>
    </lineage>
</organism>
<proteinExistence type="predicted"/>
<dbReference type="PANTHER" id="PTHR41775">
    <property type="entry name" value="SECRETED PROTEIN-RELATED"/>
    <property type="match status" value="1"/>
</dbReference>
<reference evidence="3 4" key="1">
    <citation type="submission" date="2016-10" db="EMBL/GenBank/DDBJ databases">
        <authorList>
            <person name="de Groot N.N."/>
        </authorList>
    </citation>
    <scope>NUCLEOTIDE SEQUENCE [LARGE SCALE GENOMIC DNA]</scope>
    <source>
        <strain evidence="3 4">DSM 44778</strain>
    </source>
</reference>
<dbReference type="Pfam" id="PF20773">
    <property type="entry name" value="InhA-like_MAM"/>
    <property type="match status" value="1"/>
</dbReference>
<evidence type="ECO:0000313" key="4">
    <source>
        <dbReference type="Proteomes" id="UP000199545"/>
    </source>
</evidence>
<dbReference type="EMBL" id="FORR01000007">
    <property type="protein sequence ID" value="SFJ28847.1"/>
    <property type="molecule type" value="Genomic_DNA"/>
</dbReference>
<gene>
    <name evidence="3" type="ORF">SAMN05421852_10712</name>
</gene>
<evidence type="ECO:0000259" key="2">
    <source>
        <dbReference type="Pfam" id="PF20774"/>
    </source>
</evidence>
<dbReference type="GO" id="GO:0008233">
    <property type="term" value="F:peptidase activity"/>
    <property type="evidence" value="ECO:0007669"/>
    <property type="project" value="InterPro"/>
</dbReference>
<dbReference type="OrthoDB" id="275270at2"/>
<dbReference type="InterPro" id="IPR048665">
    <property type="entry name" value="InhA-like_VEG"/>
</dbReference>
<dbReference type="SUPFAM" id="SSF55486">
    <property type="entry name" value="Metalloproteases ('zincins'), catalytic domain"/>
    <property type="match status" value="1"/>
</dbReference>
<dbReference type="Pfam" id="PF05547">
    <property type="entry name" value="Peptidase_M6"/>
    <property type="match status" value="1"/>
</dbReference>
<dbReference type="InterPro" id="IPR008757">
    <property type="entry name" value="Peptidase_M6-like_domain"/>
</dbReference>
<dbReference type="Pfam" id="PF20774">
    <property type="entry name" value="InhA-like_VEG"/>
    <property type="match status" value="1"/>
</dbReference>
<dbReference type="PIRSF" id="PIRSF007519">
    <property type="entry name" value="Protease_InhA"/>
    <property type="match status" value="1"/>
</dbReference>
<dbReference type="AlphaFoldDB" id="A0A1I3Q609"/>
<evidence type="ECO:0000313" key="3">
    <source>
        <dbReference type="EMBL" id="SFJ28847.1"/>
    </source>
</evidence>
<protein>
    <submittedName>
        <fullName evidence="3">Immune inhibitor A</fullName>
    </submittedName>
</protein>
<dbReference type="RefSeq" id="WP_093229568.1">
    <property type="nucleotide sequence ID" value="NZ_FORR01000007.1"/>
</dbReference>
<dbReference type="NCBIfam" id="NF038128">
    <property type="entry name" value="choice_anch_J"/>
    <property type="match status" value="1"/>
</dbReference>
<keyword evidence="4" id="KW-1185">Reference proteome</keyword>
<dbReference type="PANTHER" id="PTHR41775:SF1">
    <property type="entry name" value="PEPTIDASE M6-LIKE DOMAIN-CONTAINING PROTEIN"/>
    <property type="match status" value="1"/>
</dbReference>
<dbReference type="GO" id="GO:0006508">
    <property type="term" value="P:proteolysis"/>
    <property type="evidence" value="ECO:0007669"/>
    <property type="project" value="InterPro"/>
</dbReference>
<name>A0A1I3Q609_9BACL</name>
<dbReference type="Gene3D" id="2.60.120.200">
    <property type="match status" value="1"/>
</dbReference>
<feature type="domain" description="Immune inhibitor A-like metallopeptidase VEG" evidence="2">
    <location>
        <begin position="600"/>
        <end position="739"/>
    </location>
</feature>
<feature type="domain" description="Peptidase M6-like" evidence="1">
    <location>
        <begin position="141"/>
        <end position="406"/>
    </location>
</feature>
<dbReference type="NCBIfam" id="TIGR03296">
    <property type="entry name" value="M6dom_TIGR03296"/>
    <property type="match status" value="1"/>
</dbReference>
<evidence type="ECO:0000259" key="1">
    <source>
        <dbReference type="Pfam" id="PF05547"/>
    </source>
</evidence>
<dbReference type="Proteomes" id="UP000199545">
    <property type="component" value="Unassembled WGS sequence"/>
</dbReference>
<sequence>MKRNRRIASLLSTSLVLGALVMVPVQGLAEEKPQGIQKSQSLGQVDWGVINEEALIKSLIKKGKLSKNPSPKEIENALKAYVNKDRVPSVTTDGIDTRTKAGKKAYKTKKALKKKVADRIANASDENAVNRYSSIKKKQFVDNGVVALIEFSDVKHNQIKKEDTNNWYSDYSPAHYQNLIFGDKGITLPDGKNGKTVKQYYLEQSAGYWVVDGKVTPWIQAKETAKYYGGHEGGMKDARPRELVKETLATIGKEIAGNEQKYDQRDPYDLDQDGNVMESDGLLDNLFVVHAGMGEEAGGGAQGEDAIWSHRWTLPEPTPIPGTNLKAFDYIIQPEDGAIGVFAHEYGHNLGLPDEYDTAYSGTGSPVEDWSIMSHGSWAGKIPGTEPTGFSPWAKLFFNQTYGGNWPAPKTIKFEELKGKKLLSLKEAVANTSEGKILKIDLPDRPLAPPTQPLGKKSYFSGKGDNLDNRMITPVLDLTQANTATLTFDLWRDIETDYDYLYINVYEENGTEPKRVKIYSDTKKEWEKQTVDLSEFKGKKIRIEFQYQTDGGLALEAAYIDNISVKANDQEIFADDAEGQAKLELKGFKVFDGAPVYFPNYYLVEYRTHNGVDKGLQQVGFAGNKITYDPGVVIWYYDGRYGEDNQTGNHPGEGFLGVVDSHQQGIFWSDNTPGTTRVQIKDAAFGFKTTPISITRDGKTLNYPGYPGVTLFDDRNDYSTPYNPSGGKLLPKLGLKIQVKVLGNAGAVVEVSKAKK</sequence>